<dbReference type="InterPro" id="IPR036388">
    <property type="entry name" value="WH-like_DNA-bd_sf"/>
</dbReference>
<proteinExistence type="predicted"/>
<evidence type="ECO:0000256" key="2">
    <source>
        <dbReference type="ARBA" id="ARBA00023163"/>
    </source>
</evidence>
<comment type="caution">
    <text evidence="4">The sequence shown here is derived from an EMBL/GenBank/DDBJ whole genome shotgun (WGS) entry which is preliminary data.</text>
</comment>
<sequence length="424" mass="44829">MTSGELSGAREDWLAQSASAAAGTPLPGARDLVSSSWWRARRTGLDPDRVAPPVLTDPSDLRARREAHPLAAVLPTARRLLLAEPLGVPVLMAVSDADGTLLWVEGDPGLRRSAERMAFTEGARWSEDVAGTNAPGTALALGRPVRVRRGEHYATAVSGWSCSAAPVRDPSTGQVLGVLDLTGGDDLGRERALEFVRAAVGAVEAELRVVALRHRLAPGARTATAALAPAAPRLTVLGPVPALAAGGHARPLSWRHSEVLLLLALAPGPGLSAAQLAAELDERDLAPVSVRAEVHRLRAVLRERTRGGLDLSPAPYRLLGDLRCDALDVRAALREGRLREAVGGWTGDLLPGSDAPGVRDLREELLLELRTAVLEGDDDLALLEFSRTGAGRRDVVVARDLVARLGPGDPGRAEAVARWERLRG</sequence>
<name>A0ABV4HY98_9ACTN</name>
<evidence type="ECO:0000256" key="1">
    <source>
        <dbReference type="ARBA" id="ARBA00023015"/>
    </source>
</evidence>
<dbReference type="InterPro" id="IPR003018">
    <property type="entry name" value="GAF"/>
</dbReference>
<dbReference type="Gene3D" id="3.30.450.40">
    <property type="match status" value="1"/>
</dbReference>
<dbReference type="Proteomes" id="UP001566476">
    <property type="component" value="Unassembled WGS sequence"/>
</dbReference>
<keyword evidence="5" id="KW-1185">Reference proteome</keyword>
<dbReference type="Pfam" id="PF01590">
    <property type="entry name" value="GAF"/>
    <property type="match status" value="1"/>
</dbReference>
<feature type="domain" description="GAF" evidence="3">
    <location>
        <begin position="94"/>
        <end position="205"/>
    </location>
</feature>
<keyword evidence="1" id="KW-0805">Transcription regulation</keyword>
<evidence type="ECO:0000313" key="4">
    <source>
        <dbReference type="EMBL" id="MEZ0490765.1"/>
    </source>
</evidence>
<organism evidence="4 5">
    <name type="scientific">Kineococcus mangrovi</name>
    <dbReference type="NCBI Taxonomy" id="1660183"/>
    <lineage>
        <taxon>Bacteria</taxon>
        <taxon>Bacillati</taxon>
        <taxon>Actinomycetota</taxon>
        <taxon>Actinomycetes</taxon>
        <taxon>Kineosporiales</taxon>
        <taxon>Kineosporiaceae</taxon>
        <taxon>Kineococcus</taxon>
    </lineage>
</organism>
<evidence type="ECO:0000259" key="3">
    <source>
        <dbReference type="Pfam" id="PF01590"/>
    </source>
</evidence>
<reference evidence="4 5" key="1">
    <citation type="submission" date="2024-07" db="EMBL/GenBank/DDBJ databases">
        <authorList>
            <person name="Thanompreechachai J."/>
            <person name="Duangmal K."/>
        </authorList>
    </citation>
    <scope>NUCLEOTIDE SEQUENCE [LARGE SCALE GENOMIC DNA]</scope>
    <source>
        <strain evidence="4 5">TBRC 1896</strain>
    </source>
</reference>
<protein>
    <submittedName>
        <fullName evidence="4">GAF domain-containing protein</fullName>
    </submittedName>
</protein>
<dbReference type="Gene3D" id="1.10.10.10">
    <property type="entry name" value="Winged helix-like DNA-binding domain superfamily/Winged helix DNA-binding domain"/>
    <property type="match status" value="1"/>
</dbReference>
<evidence type="ECO:0000313" key="5">
    <source>
        <dbReference type="Proteomes" id="UP001566476"/>
    </source>
</evidence>
<dbReference type="EMBL" id="JBGGTQ010000001">
    <property type="protein sequence ID" value="MEZ0490765.1"/>
    <property type="molecule type" value="Genomic_DNA"/>
</dbReference>
<accession>A0ABV4HY98</accession>
<gene>
    <name evidence="4" type="ORF">AB2L28_00755</name>
</gene>
<keyword evidence="2" id="KW-0804">Transcription</keyword>
<dbReference type="RefSeq" id="WP_370716811.1">
    <property type="nucleotide sequence ID" value="NZ_JBGGTQ010000001.1"/>
</dbReference>
<dbReference type="InterPro" id="IPR029016">
    <property type="entry name" value="GAF-like_dom_sf"/>
</dbReference>